<dbReference type="Proteomes" id="UP001168098">
    <property type="component" value="Unassembled WGS sequence"/>
</dbReference>
<feature type="coiled-coil region" evidence="1">
    <location>
        <begin position="60"/>
        <end position="101"/>
    </location>
</feature>
<evidence type="ECO:0000256" key="1">
    <source>
        <dbReference type="SAM" id="Coils"/>
    </source>
</evidence>
<sequence length="137" mass="15693">MVMEEKVEEEARTSESESSVSLHPHGKLLSSYLGLSFSLFLALLTSSSSISQLSTLHLKLRHAVKEIACLRAKVAKLERSEAELKAKVEELTREVGEREEMLGEDIHEPDKISPNFSLLFLFYFPRYFLRKIVRKIL</sequence>
<evidence type="ECO:0000313" key="3">
    <source>
        <dbReference type="EMBL" id="KAJ9689101.1"/>
    </source>
</evidence>
<protein>
    <submittedName>
        <fullName evidence="3">Uncharacterized protein</fullName>
    </submittedName>
</protein>
<accession>A0AA38ZHD2</accession>
<proteinExistence type="predicted"/>
<feature type="region of interest" description="Disordered" evidence="2">
    <location>
        <begin position="1"/>
        <end position="22"/>
    </location>
</feature>
<evidence type="ECO:0000313" key="4">
    <source>
        <dbReference type="Proteomes" id="UP001168098"/>
    </source>
</evidence>
<reference evidence="3 4" key="1">
    <citation type="journal article" date="2023" name="BMC Biotechnol.">
        <title>Vitis rotundifolia cv Carlos genome sequencing.</title>
        <authorList>
            <person name="Huff M."/>
            <person name="Hulse-Kemp A."/>
            <person name="Scheffler B."/>
            <person name="Youngblood R."/>
            <person name="Simpson S."/>
            <person name="Babiker E."/>
            <person name="Staton M."/>
        </authorList>
    </citation>
    <scope>NUCLEOTIDE SEQUENCE [LARGE SCALE GENOMIC DNA]</scope>
    <source>
        <tissue evidence="3">Leaf</tissue>
    </source>
</reference>
<name>A0AA38ZHD2_VITRO</name>
<gene>
    <name evidence="3" type="ORF">PVL29_014646</name>
</gene>
<keyword evidence="1" id="KW-0175">Coiled coil</keyword>
<dbReference type="EMBL" id="JARBHA010000011">
    <property type="protein sequence ID" value="KAJ9689101.1"/>
    <property type="molecule type" value="Genomic_DNA"/>
</dbReference>
<organism evidence="3 4">
    <name type="scientific">Vitis rotundifolia</name>
    <name type="common">Muscadine grape</name>
    <dbReference type="NCBI Taxonomy" id="103349"/>
    <lineage>
        <taxon>Eukaryota</taxon>
        <taxon>Viridiplantae</taxon>
        <taxon>Streptophyta</taxon>
        <taxon>Embryophyta</taxon>
        <taxon>Tracheophyta</taxon>
        <taxon>Spermatophyta</taxon>
        <taxon>Magnoliopsida</taxon>
        <taxon>eudicotyledons</taxon>
        <taxon>Gunneridae</taxon>
        <taxon>Pentapetalae</taxon>
        <taxon>rosids</taxon>
        <taxon>Vitales</taxon>
        <taxon>Vitaceae</taxon>
        <taxon>Viteae</taxon>
        <taxon>Vitis</taxon>
    </lineage>
</organism>
<comment type="caution">
    <text evidence="3">The sequence shown here is derived from an EMBL/GenBank/DDBJ whole genome shotgun (WGS) entry which is preliminary data.</text>
</comment>
<keyword evidence="4" id="KW-1185">Reference proteome</keyword>
<evidence type="ECO:0000256" key="2">
    <source>
        <dbReference type="SAM" id="MobiDB-lite"/>
    </source>
</evidence>
<dbReference type="AlphaFoldDB" id="A0AA38ZHD2"/>